<accession>A0A0C3XM98</accession>
<feature type="compositionally biased region" description="Polar residues" evidence="2">
    <location>
        <begin position="190"/>
        <end position="214"/>
    </location>
</feature>
<proteinExistence type="predicted"/>
<organism evidence="3 5">
    <name type="scientific">Medicago truncatula</name>
    <name type="common">Barrel medic</name>
    <name type="synonym">Medicago tribuloides</name>
    <dbReference type="NCBI Taxonomy" id="3880"/>
    <lineage>
        <taxon>Eukaryota</taxon>
        <taxon>Viridiplantae</taxon>
        <taxon>Streptophyta</taxon>
        <taxon>Embryophyta</taxon>
        <taxon>Tracheophyta</taxon>
        <taxon>Spermatophyta</taxon>
        <taxon>Magnoliopsida</taxon>
        <taxon>eudicotyledons</taxon>
        <taxon>Gunneridae</taxon>
        <taxon>Pentapetalae</taxon>
        <taxon>rosids</taxon>
        <taxon>fabids</taxon>
        <taxon>Fabales</taxon>
        <taxon>Fabaceae</taxon>
        <taxon>Papilionoideae</taxon>
        <taxon>50 kb inversion clade</taxon>
        <taxon>NPAAA clade</taxon>
        <taxon>Hologalegina</taxon>
        <taxon>IRL clade</taxon>
        <taxon>Trifolieae</taxon>
        <taxon>Medicago</taxon>
    </lineage>
</organism>
<keyword evidence="1" id="KW-0175">Coiled coil</keyword>
<name>G7KAI0_MEDTR</name>
<reference evidence="3 5" key="2">
    <citation type="journal article" date="2014" name="BMC Genomics">
        <title>An improved genome release (version Mt4.0) for the model legume Medicago truncatula.</title>
        <authorList>
            <person name="Tang H."/>
            <person name="Krishnakumar V."/>
            <person name="Bidwell S."/>
            <person name="Rosen B."/>
            <person name="Chan A."/>
            <person name="Zhou S."/>
            <person name="Gentzbittel L."/>
            <person name="Childs K.L."/>
            <person name="Yandell M."/>
            <person name="Gundlach H."/>
            <person name="Mayer K.F."/>
            <person name="Schwartz D.C."/>
            <person name="Town C.D."/>
        </authorList>
    </citation>
    <scope>GENOME REANNOTATION</scope>
    <source>
        <strain evidence="4 5">cv. Jemalong A17</strain>
    </source>
</reference>
<evidence type="ECO:0000313" key="4">
    <source>
        <dbReference type="EnsemblPlants" id="AES98134"/>
    </source>
</evidence>
<evidence type="ECO:0000256" key="2">
    <source>
        <dbReference type="SAM" id="MobiDB-lite"/>
    </source>
</evidence>
<reference evidence="3 5" key="1">
    <citation type="journal article" date="2011" name="Nature">
        <title>The Medicago genome provides insight into the evolution of rhizobial symbioses.</title>
        <authorList>
            <person name="Young N.D."/>
            <person name="Debelle F."/>
            <person name="Oldroyd G.E."/>
            <person name="Geurts R."/>
            <person name="Cannon S.B."/>
            <person name="Udvardi M.K."/>
            <person name="Benedito V.A."/>
            <person name="Mayer K.F."/>
            <person name="Gouzy J."/>
            <person name="Schoof H."/>
            <person name="Van de Peer Y."/>
            <person name="Proost S."/>
            <person name="Cook D.R."/>
            <person name="Meyers B.C."/>
            <person name="Spannagl M."/>
            <person name="Cheung F."/>
            <person name="De Mita S."/>
            <person name="Krishnakumar V."/>
            <person name="Gundlach H."/>
            <person name="Zhou S."/>
            <person name="Mudge J."/>
            <person name="Bharti A.K."/>
            <person name="Murray J.D."/>
            <person name="Naoumkina M.A."/>
            <person name="Rosen B."/>
            <person name="Silverstein K.A."/>
            <person name="Tang H."/>
            <person name="Rombauts S."/>
            <person name="Zhao P.X."/>
            <person name="Zhou P."/>
            <person name="Barbe V."/>
            <person name="Bardou P."/>
            <person name="Bechner M."/>
            <person name="Bellec A."/>
            <person name="Berger A."/>
            <person name="Berges H."/>
            <person name="Bidwell S."/>
            <person name="Bisseling T."/>
            <person name="Choisne N."/>
            <person name="Couloux A."/>
            <person name="Denny R."/>
            <person name="Deshpande S."/>
            <person name="Dai X."/>
            <person name="Doyle J.J."/>
            <person name="Dudez A.M."/>
            <person name="Farmer A.D."/>
            <person name="Fouteau S."/>
            <person name="Franken C."/>
            <person name="Gibelin C."/>
            <person name="Gish J."/>
            <person name="Goldstein S."/>
            <person name="Gonzalez A.J."/>
            <person name="Green P.J."/>
            <person name="Hallab A."/>
            <person name="Hartog M."/>
            <person name="Hua A."/>
            <person name="Humphray S.J."/>
            <person name="Jeong D.H."/>
            <person name="Jing Y."/>
            <person name="Jocker A."/>
            <person name="Kenton S.M."/>
            <person name="Kim D.J."/>
            <person name="Klee K."/>
            <person name="Lai H."/>
            <person name="Lang C."/>
            <person name="Lin S."/>
            <person name="Macmil S.L."/>
            <person name="Magdelenat G."/>
            <person name="Matthews L."/>
            <person name="McCorrison J."/>
            <person name="Monaghan E.L."/>
            <person name="Mun J.H."/>
            <person name="Najar F.Z."/>
            <person name="Nicholson C."/>
            <person name="Noirot C."/>
            <person name="O'Bleness M."/>
            <person name="Paule C.R."/>
            <person name="Poulain J."/>
            <person name="Prion F."/>
            <person name="Qin B."/>
            <person name="Qu C."/>
            <person name="Retzel E.F."/>
            <person name="Riddle C."/>
            <person name="Sallet E."/>
            <person name="Samain S."/>
            <person name="Samson N."/>
            <person name="Sanders I."/>
            <person name="Saurat O."/>
            <person name="Scarpelli C."/>
            <person name="Schiex T."/>
            <person name="Segurens B."/>
            <person name="Severin A.J."/>
            <person name="Sherrier D.J."/>
            <person name="Shi R."/>
            <person name="Sims S."/>
            <person name="Singer S.R."/>
            <person name="Sinharoy S."/>
            <person name="Sterck L."/>
            <person name="Viollet A."/>
            <person name="Wang B.B."/>
            <person name="Wang K."/>
            <person name="Wang M."/>
            <person name="Wang X."/>
            <person name="Warfsmann J."/>
            <person name="Weissenbach J."/>
            <person name="White D.D."/>
            <person name="White J.D."/>
            <person name="Wiley G.B."/>
            <person name="Wincker P."/>
            <person name="Xing Y."/>
            <person name="Yang L."/>
            <person name="Yao Z."/>
            <person name="Ying F."/>
            <person name="Zhai J."/>
            <person name="Zhou L."/>
            <person name="Zuber A."/>
            <person name="Denarie J."/>
            <person name="Dixon R.A."/>
            <person name="May G.D."/>
            <person name="Schwartz D.C."/>
            <person name="Rogers J."/>
            <person name="Quetier F."/>
            <person name="Town C.D."/>
            <person name="Roe B.A."/>
        </authorList>
    </citation>
    <scope>NUCLEOTIDE SEQUENCE [LARGE SCALE GENOMIC DNA]</scope>
    <source>
        <strain evidence="3">A17</strain>
        <strain evidence="4 5">cv. Jemalong A17</strain>
    </source>
</reference>
<dbReference type="Proteomes" id="UP000002051">
    <property type="component" value="Chromosome 5"/>
</dbReference>
<dbReference type="PaxDb" id="3880-AES98134"/>
<keyword evidence="5" id="KW-1185">Reference proteome</keyword>
<feature type="region of interest" description="Disordered" evidence="2">
    <location>
        <begin position="189"/>
        <end position="219"/>
    </location>
</feature>
<evidence type="ECO:0000313" key="5">
    <source>
        <dbReference type="Proteomes" id="UP000002051"/>
    </source>
</evidence>
<dbReference type="EnsemblPlants" id="AES98134">
    <property type="protein sequence ID" value="AES98134"/>
    <property type="gene ID" value="MTR_5g064760"/>
</dbReference>
<protein>
    <submittedName>
        <fullName evidence="3 4">Uncharacterized protein</fullName>
    </submittedName>
</protein>
<evidence type="ECO:0000313" key="3">
    <source>
        <dbReference type="EMBL" id="AES98134.2"/>
    </source>
</evidence>
<dbReference type="PANTHER" id="PTHR35689:SF1">
    <property type="entry name" value="EARLY ENDOSOME ANTIGEN"/>
    <property type="match status" value="1"/>
</dbReference>
<dbReference type="EMBL" id="CM001221">
    <property type="protein sequence ID" value="AES98134.2"/>
    <property type="molecule type" value="Genomic_DNA"/>
</dbReference>
<evidence type="ECO:0000256" key="1">
    <source>
        <dbReference type="SAM" id="Coils"/>
    </source>
</evidence>
<sequence length="250" mass="28947">MALLKRKWKVLHSRCGLLDIDLAMRVLLQMETQPDMDVITIITGPEMGHVTTPIIMIERALVLLRKRNNLQKGGSLLSRIRKNLCDQNTSLLKNLKEKDELIEQSKLKNELRETCLRAEELECDLIMYQKCHKSTRRVLSLVAELMSLEKDKVHLRVNLDRAEEEGKLLSVEWHIGKGEQKYWRNETYKQQKPMQTRTAAPTGTHQQSNQTSANRYDELRWRKPGRGRLKCNVDASFSNSKNKLGIGICI</sequence>
<gene>
    <name evidence="3" type="ordered locus">MTR_5g064760</name>
</gene>
<dbReference type="eggNOG" id="KOG2733">
    <property type="taxonomic scope" value="Eukaryota"/>
</dbReference>
<dbReference type="PANTHER" id="PTHR35689">
    <property type="entry name" value="EARLY ENDOSOME ANTIGEN"/>
    <property type="match status" value="1"/>
</dbReference>
<reference evidence="4" key="3">
    <citation type="submission" date="2015-04" db="UniProtKB">
        <authorList>
            <consortium name="EnsemblPlants"/>
        </authorList>
    </citation>
    <scope>IDENTIFICATION</scope>
    <source>
        <strain evidence="4">cv. Jemalong A17</strain>
    </source>
</reference>
<dbReference type="HOGENOM" id="CLU_1112739_0_0_1"/>
<dbReference type="AlphaFoldDB" id="G7KAI0"/>
<feature type="coiled-coil region" evidence="1">
    <location>
        <begin position="104"/>
        <end position="165"/>
    </location>
</feature>
<accession>G7KAI0</accession>